<evidence type="ECO:0000256" key="4">
    <source>
        <dbReference type="ARBA" id="ARBA00022989"/>
    </source>
</evidence>
<evidence type="ECO:0000313" key="8">
    <source>
        <dbReference type="EMBL" id="SVA73074.1"/>
    </source>
</evidence>
<protein>
    <recommendedName>
        <fullName evidence="7">ABC3 transporter permease C-terminal domain-containing protein</fullName>
    </recommendedName>
</protein>
<dbReference type="PANTHER" id="PTHR30287">
    <property type="entry name" value="MEMBRANE COMPONENT OF PREDICTED ABC SUPERFAMILY METABOLITE UPTAKE TRANSPORTER"/>
    <property type="match status" value="1"/>
</dbReference>
<proteinExistence type="predicted"/>
<dbReference type="EMBL" id="UINC01017586">
    <property type="protein sequence ID" value="SVA73074.1"/>
    <property type="molecule type" value="Genomic_DNA"/>
</dbReference>
<evidence type="ECO:0000256" key="1">
    <source>
        <dbReference type="ARBA" id="ARBA00004651"/>
    </source>
</evidence>
<sequence>MIGKPSMLERYPATFITSFYLPDDRAQFAGDLVRRFPGITVFDVGALIEQVRSIIREVSTAVQYVFAFTLFAGLVVLYAAVQASARERMREIAILRSLGAKRRRIWGTQLTEFVILGAMAGLVAAVFASFVGFFLSKDVFELPFDPGPAVFIYGIVGGAAGVGAAGLLAVQRVVRRPVLQSLQRL</sequence>
<evidence type="ECO:0000256" key="3">
    <source>
        <dbReference type="ARBA" id="ARBA00022692"/>
    </source>
</evidence>
<accession>A0A381Y7S4</accession>
<name>A0A381Y7S4_9ZZZZ</name>
<dbReference type="AlphaFoldDB" id="A0A381Y7S4"/>
<evidence type="ECO:0000256" key="2">
    <source>
        <dbReference type="ARBA" id="ARBA00022475"/>
    </source>
</evidence>
<dbReference type="InterPro" id="IPR003838">
    <property type="entry name" value="ABC3_permease_C"/>
</dbReference>
<gene>
    <name evidence="8" type="ORF">METZ01_LOCUS125928</name>
</gene>
<keyword evidence="3 6" id="KW-0812">Transmembrane</keyword>
<dbReference type="InterPro" id="IPR038766">
    <property type="entry name" value="Membrane_comp_ABC_pdt"/>
</dbReference>
<feature type="transmembrane region" description="Helical" evidence="6">
    <location>
        <begin position="61"/>
        <end position="81"/>
    </location>
</feature>
<evidence type="ECO:0000256" key="6">
    <source>
        <dbReference type="SAM" id="Phobius"/>
    </source>
</evidence>
<dbReference type="PANTHER" id="PTHR30287:SF1">
    <property type="entry name" value="INNER MEMBRANE PROTEIN"/>
    <property type="match status" value="1"/>
</dbReference>
<dbReference type="Pfam" id="PF02687">
    <property type="entry name" value="FtsX"/>
    <property type="match status" value="1"/>
</dbReference>
<evidence type="ECO:0000259" key="7">
    <source>
        <dbReference type="Pfam" id="PF02687"/>
    </source>
</evidence>
<keyword evidence="4 6" id="KW-1133">Transmembrane helix</keyword>
<feature type="transmembrane region" description="Helical" evidence="6">
    <location>
        <begin position="150"/>
        <end position="170"/>
    </location>
</feature>
<comment type="subcellular location">
    <subcellularLocation>
        <location evidence="1">Cell membrane</location>
        <topology evidence="1">Multi-pass membrane protein</topology>
    </subcellularLocation>
</comment>
<organism evidence="8">
    <name type="scientific">marine metagenome</name>
    <dbReference type="NCBI Taxonomy" id="408172"/>
    <lineage>
        <taxon>unclassified sequences</taxon>
        <taxon>metagenomes</taxon>
        <taxon>ecological metagenomes</taxon>
    </lineage>
</organism>
<keyword evidence="2" id="KW-1003">Cell membrane</keyword>
<evidence type="ECO:0000256" key="5">
    <source>
        <dbReference type="ARBA" id="ARBA00023136"/>
    </source>
</evidence>
<reference evidence="8" key="1">
    <citation type="submission" date="2018-05" db="EMBL/GenBank/DDBJ databases">
        <authorList>
            <person name="Lanie J.A."/>
            <person name="Ng W.-L."/>
            <person name="Kazmierczak K.M."/>
            <person name="Andrzejewski T.M."/>
            <person name="Davidsen T.M."/>
            <person name="Wayne K.J."/>
            <person name="Tettelin H."/>
            <person name="Glass J.I."/>
            <person name="Rusch D."/>
            <person name="Podicherti R."/>
            <person name="Tsui H.-C.T."/>
            <person name="Winkler M.E."/>
        </authorList>
    </citation>
    <scope>NUCLEOTIDE SEQUENCE</scope>
</reference>
<feature type="domain" description="ABC3 transporter permease C-terminal" evidence="7">
    <location>
        <begin position="66"/>
        <end position="177"/>
    </location>
</feature>
<feature type="transmembrane region" description="Helical" evidence="6">
    <location>
        <begin position="113"/>
        <end position="135"/>
    </location>
</feature>
<dbReference type="GO" id="GO:0005886">
    <property type="term" value="C:plasma membrane"/>
    <property type="evidence" value="ECO:0007669"/>
    <property type="project" value="UniProtKB-SubCell"/>
</dbReference>
<keyword evidence="5 6" id="KW-0472">Membrane</keyword>